<proteinExistence type="predicted"/>
<dbReference type="EMBL" id="MN739078">
    <property type="protein sequence ID" value="QHS87127.1"/>
    <property type="molecule type" value="Genomic_DNA"/>
</dbReference>
<evidence type="ECO:0000256" key="1">
    <source>
        <dbReference type="SAM" id="MobiDB-lite"/>
    </source>
</evidence>
<dbReference type="AlphaFoldDB" id="A0A6C0B4I6"/>
<sequence length="84" mass="9073">MSSLGLGNNKKGSRVADSSMLTRNIRQTANSFSATSELSYLGNMGVPKFRIPAAQTIQTVYKNMTPADINSFNSADQASKNIRT</sequence>
<reference evidence="2" key="1">
    <citation type="journal article" date="2020" name="Nature">
        <title>Giant virus diversity and host interactions through global metagenomics.</title>
        <authorList>
            <person name="Schulz F."/>
            <person name="Roux S."/>
            <person name="Paez-Espino D."/>
            <person name="Jungbluth S."/>
            <person name="Walsh D.A."/>
            <person name="Denef V.J."/>
            <person name="McMahon K.D."/>
            <person name="Konstantinidis K.T."/>
            <person name="Eloe-Fadrosh E.A."/>
            <person name="Kyrpides N.C."/>
            <person name="Woyke T."/>
        </authorList>
    </citation>
    <scope>NUCLEOTIDE SEQUENCE</scope>
    <source>
        <strain evidence="2">GVMAG-M-3300009684-20</strain>
    </source>
</reference>
<protein>
    <submittedName>
        <fullName evidence="2">Uncharacterized protein</fullName>
    </submittedName>
</protein>
<evidence type="ECO:0000313" key="2">
    <source>
        <dbReference type="EMBL" id="QHS87127.1"/>
    </source>
</evidence>
<feature type="region of interest" description="Disordered" evidence="1">
    <location>
        <begin position="1"/>
        <end position="22"/>
    </location>
</feature>
<organism evidence="2">
    <name type="scientific">viral metagenome</name>
    <dbReference type="NCBI Taxonomy" id="1070528"/>
    <lineage>
        <taxon>unclassified sequences</taxon>
        <taxon>metagenomes</taxon>
        <taxon>organismal metagenomes</taxon>
    </lineage>
</organism>
<accession>A0A6C0B4I6</accession>
<name>A0A6C0B4I6_9ZZZZ</name>